<accession>A0A4X1T627</accession>
<sequence>MAKSSENSTLEEILGQYQRSLRERANRSIHQLKSALREGDVTIGEDVLDPSFGTHVGNEDAGTAWRELQHSHAVNQLKALLRQQATEESEVSPRRRKMSPSRSPEHEETNMPTVHNLVPIINDQSQYIHHLEAEVKFCKEELSGMKNRVQVVVLENERLQQELKSQKEEEETMREQTLMDASGNVQNSWITPDVDSRVDEASRRSLSHGNANVINAACAGEAEKWKLELALIQCEQLKNELERQTERLEKELASQQEKRTFEKEMMKKEMTKEREDMRSKVLKGSICYPHCRRNVYGDVIANSVGSNF</sequence>
<dbReference type="Ensembl" id="ENSSSCT00070012598.1">
    <property type="protein sequence ID" value="ENSSSCP00070010362.1"/>
    <property type="gene ID" value="ENSSSCG00070006583.1"/>
</dbReference>
<proteinExistence type="predicted"/>
<dbReference type="AlphaFoldDB" id="A0A4X1T627"/>
<evidence type="ECO:0000313" key="3">
    <source>
        <dbReference type="Ensembl" id="ENSSSCP00070010362.1"/>
    </source>
</evidence>
<evidence type="ECO:0000313" key="4">
    <source>
        <dbReference type="Proteomes" id="UP000314985"/>
    </source>
</evidence>
<dbReference type="GO" id="GO:0005813">
    <property type="term" value="C:centrosome"/>
    <property type="evidence" value="ECO:0007669"/>
    <property type="project" value="InterPro"/>
</dbReference>
<dbReference type="Pfam" id="PF15964">
    <property type="entry name" value="CCCAP"/>
    <property type="match status" value="2"/>
</dbReference>
<dbReference type="GO" id="GO:0007098">
    <property type="term" value="P:centrosome cycle"/>
    <property type="evidence" value="ECO:0007669"/>
    <property type="project" value="InterPro"/>
</dbReference>
<protein>
    <recommendedName>
        <fullName evidence="5">SHH signaling and ciliogenesis regulator SDCCAG8</fullName>
    </recommendedName>
</protein>
<evidence type="ECO:0000256" key="1">
    <source>
        <dbReference type="SAM" id="Coils"/>
    </source>
</evidence>
<feature type="region of interest" description="Disordered" evidence="2">
    <location>
        <begin position="83"/>
        <end position="111"/>
    </location>
</feature>
<feature type="coiled-coil region" evidence="1">
    <location>
        <begin position="224"/>
        <end position="265"/>
    </location>
</feature>
<organism evidence="3 4">
    <name type="scientific">Sus scrofa</name>
    <name type="common">Pig</name>
    <dbReference type="NCBI Taxonomy" id="9823"/>
    <lineage>
        <taxon>Eukaryota</taxon>
        <taxon>Metazoa</taxon>
        <taxon>Chordata</taxon>
        <taxon>Craniata</taxon>
        <taxon>Vertebrata</taxon>
        <taxon>Euteleostomi</taxon>
        <taxon>Mammalia</taxon>
        <taxon>Eutheria</taxon>
        <taxon>Laurasiatheria</taxon>
        <taxon>Artiodactyla</taxon>
        <taxon>Suina</taxon>
        <taxon>Suidae</taxon>
        <taxon>Sus</taxon>
    </lineage>
</organism>
<evidence type="ECO:0008006" key="5">
    <source>
        <dbReference type="Google" id="ProtNLM"/>
    </source>
</evidence>
<dbReference type="InterPro" id="IPR031887">
    <property type="entry name" value="SDCCAG8"/>
</dbReference>
<evidence type="ECO:0000256" key="2">
    <source>
        <dbReference type="SAM" id="MobiDB-lite"/>
    </source>
</evidence>
<dbReference type="PANTHER" id="PTHR34343:SF1">
    <property type="entry name" value="SEROLOGICALLY DEFINED COLON CANCER ANTIGEN 8"/>
    <property type="match status" value="1"/>
</dbReference>
<feature type="coiled-coil region" evidence="1">
    <location>
        <begin position="128"/>
        <end position="176"/>
    </location>
</feature>
<name>A0A4X1T627_PIG</name>
<dbReference type="PANTHER" id="PTHR34343">
    <property type="entry name" value="SEROLOGICALLY DEFINED COLON CANCER ANTIGEN 8"/>
    <property type="match status" value="1"/>
</dbReference>
<reference evidence="3 4" key="1">
    <citation type="submission" date="2017-08" db="EMBL/GenBank/DDBJ databases">
        <title>USMARCv1.0.</title>
        <authorList>
            <person name="Hannum G.I."/>
            <person name="Koren S."/>
            <person name="Schroeder S.G."/>
            <person name="Chin S.C."/>
            <person name="Nonneman D.J."/>
            <person name="Becker S.A."/>
            <person name="Rosen B.D."/>
            <person name="Bickhart D.M."/>
            <person name="Putnam N.H."/>
            <person name="Green R.E."/>
            <person name="Tuggle C.K."/>
            <person name="Liu H."/>
            <person name="Rohrer G.A."/>
            <person name="Warr A."/>
            <person name="Hall R."/>
            <person name="Kim K."/>
            <person name="Hume D.A."/>
            <person name="Talbot R."/>
            <person name="Chow W."/>
            <person name="Howe K."/>
            <person name="Schwartz A.S."/>
            <person name="Watson M."/>
            <person name="Archibald A.L."/>
            <person name="Phillippy A.M."/>
            <person name="Smith T.P.L."/>
        </authorList>
    </citation>
    <scope>NUCLEOTIDE SEQUENCE [LARGE SCALE GENOMIC DNA]</scope>
</reference>
<dbReference type="Proteomes" id="UP000314985">
    <property type="component" value="Chromosome 10"/>
</dbReference>
<reference evidence="3" key="2">
    <citation type="submission" date="2025-08" db="UniProtKB">
        <authorList>
            <consortium name="Ensembl"/>
        </authorList>
    </citation>
    <scope>IDENTIFICATION</scope>
</reference>
<keyword evidence="1" id="KW-0175">Coiled coil</keyword>